<dbReference type="EMBL" id="JBHTBS010000006">
    <property type="protein sequence ID" value="MFC7338078.1"/>
    <property type="molecule type" value="Genomic_DNA"/>
</dbReference>
<reference evidence="5" key="1">
    <citation type="journal article" date="2019" name="Int. J. Syst. Evol. Microbiol.">
        <title>The Global Catalogue of Microorganisms (GCM) 10K type strain sequencing project: providing services to taxonomists for standard genome sequencing and annotation.</title>
        <authorList>
            <consortium name="The Broad Institute Genomics Platform"/>
            <consortium name="The Broad Institute Genome Sequencing Center for Infectious Disease"/>
            <person name="Wu L."/>
            <person name="Ma J."/>
        </authorList>
    </citation>
    <scope>NUCLEOTIDE SEQUENCE [LARGE SCALE GENOMIC DNA]</scope>
    <source>
        <strain evidence="5">CGMCC 4.1467</strain>
    </source>
</reference>
<dbReference type="RefSeq" id="WP_379712999.1">
    <property type="nucleotide sequence ID" value="NZ_JBHTBS010000006.1"/>
</dbReference>
<evidence type="ECO:0000256" key="2">
    <source>
        <dbReference type="SAM" id="MobiDB-lite"/>
    </source>
</evidence>
<evidence type="ECO:0000313" key="5">
    <source>
        <dbReference type="Proteomes" id="UP001596472"/>
    </source>
</evidence>
<dbReference type="Gene3D" id="3.40.50.720">
    <property type="entry name" value="NAD(P)-binding Rossmann-like Domain"/>
    <property type="match status" value="1"/>
</dbReference>
<feature type="region of interest" description="Disordered" evidence="2">
    <location>
        <begin position="146"/>
        <end position="186"/>
    </location>
</feature>
<protein>
    <submittedName>
        <fullName evidence="4">NAD-dependent epimerase/dehydratase family protein</fullName>
    </submittedName>
</protein>
<keyword evidence="5" id="KW-1185">Reference proteome</keyword>
<dbReference type="PANTHER" id="PTHR43000">
    <property type="entry name" value="DTDP-D-GLUCOSE 4,6-DEHYDRATASE-RELATED"/>
    <property type="match status" value="1"/>
</dbReference>
<dbReference type="Pfam" id="PF01370">
    <property type="entry name" value="Epimerase"/>
    <property type="match status" value="2"/>
</dbReference>
<feature type="compositionally biased region" description="Basic and acidic residues" evidence="2">
    <location>
        <begin position="160"/>
        <end position="173"/>
    </location>
</feature>
<feature type="compositionally biased region" description="Polar residues" evidence="2">
    <location>
        <begin position="149"/>
        <end position="159"/>
    </location>
</feature>
<name>A0ABW2L8T5_9BACT</name>
<dbReference type="Proteomes" id="UP001596472">
    <property type="component" value="Unassembled WGS sequence"/>
</dbReference>
<feature type="domain" description="NAD-dependent epimerase/dehydratase" evidence="3">
    <location>
        <begin position="3"/>
        <end position="131"/>
    </location>
</feature>
<sequence length="390" mass="42996">MNILITGICGFVGSTVAEALLDQAASSDLTITGIDNFSRNGSWLNRDRLQARGVRILHGDIRTAADLEAIGPFDWVIDAAANPSVLAGVDGKSSTRQLVENNLGGTINLLEACKRWKAGFILLSTSRVYSIPPLANLEVEVQDRAFHPPSNNQEQGTNNEEPRTKNQEPRTRNQELPGFSRSGISESFSTAPPVSLYGSTKITSELLALEYGLTFDFPVWINRCGVMAGARQFGKPDQGIFAFWLHSWREGRPLKYIGFDGLGHQVRDCLHPRDLAPLLVKQMATKNQEPGTTTPRVINLSGGLASTMSLRQLSDWCTERFPDSPTRDFLPPVAEVLKPEVRPFDLPWVVLDHSLATETWGWKPTTSVTDILEEIADFADQNPDWIAVSA</sequence>
<dbReference type="InterPro" id="IPR001509">
    <property type="entry name" value="Epimerase_deHydtase"/>
</dbReference>
<feature type="domain" description="NAD-dependent epimerase/dehydratase" evidence="3">
    <location>
        <begin position="190"/>
        <end position="288"/>
    </location>
</feature>
<proteinExistence type="inferred from homology"/>
<evidence type="ECO:0000259" key="3">
    <source>
        <dbReference type="Pfam" id="PF01370"/>
    </source>
</evidence>
<dbReference type="InterPro" id="IPR036291">
    <property type="entry name" value="NAD(P)-bd_dom_sf"/>
</dbReference>
<gene>
    <name evidence="4" type="ORF">ACFQY0_12870</name>
</gene>
<organism evidence="4 5">
    <name type="scientific">Haloferula chungangensis</name>
    <dbReference type="NCBI Taxonomy" id="1048331"/>
    <lineage>
        <taxon>Bacteria</taxon>
        <taxon>Pseudomonadati</taxon>
        <taxon>Verrucomicrobiota</taxon>
        <taxon>Verrucomicrobiia</taxon>
        <taxon>Verrucomicrobiales</taxon>
        <taxon>Verrucomicrobiaceae</taxon>
        <taxon>Haloferula</taxon>
    </lineage>
</organism>
<comment type="similarity">
    <text evidence="1">Belongs to the NAD(P)-dependent epimerase/dehydratase family.</text>
</comment>
<comment type="caution">
    <text evidence="4">The sequence shown here is derived from an EMBL/GenBank/DDBJ whole genome shotgun (WGS) entry which is preliminary data.</text>
</comment>
<accession>A0ABW2L8T5</accession>
<dbReference type="SUPFAM" id="SSF51735">
    <property type="entry name" value="NAD(P)-binding Rossmann-fold domains"/>
    <property type="match status" value="1"/>
</dbReference>
<evidence type="ECO:0000256" key="1">
    <source>
        <dbReference type="ARBA" id="ARBA00007637"/>
    </source>
</evidence>
<evidence type="ECO:0000313" key="4">
    <source>
        <dbReference type="EMBL" id="MFC7338078.1"/>
    </source>
</evidence>